<evidence type="ECO:0000313" key="2">
    <source>
        <dbReference type="Proteomes" id="UP000717981"/>
    </source>
</evidence>
<comment type="caution">
    <text evidence="1">The sequence shown here is derived from an EMBL/GenBank/DDBJ whole genome shotgun (WGS) entry which is preliminary data.</text>
</comment>
<sequence>MEADLLHQVLARVQQDYGFKPPRGEYLRGGRCPACGRKELYANASRPWVLRCGRLKNCGQEFPVKELYPDLFDDWSKRFQRSDAKPNAAADAYLQFNRGFDIRAMAGWYTQETYYDRSIGQGTATVRFPLDKGGYWERLIDRPGRFGKQKARFAPGQSWRGVWWVAPTLKNRLASHECREIWIVEGIFDAIALMQHGIDAVAALSCNAFPGESLEALAKVRAGHLPTLVWALDNDVAGQGFLDGHVRQAKKLGFTSRAALIPQPPGRKLDWNDLHLRALAIADPAEGAKRWQRDIEEARYHGALALADSPKAKAMLMYRHTRRTAFDLEFGHRMYWFQINAAAFEKKKAEYLGQHDLDELDDEAEAKLEAACSSVTEIAPCRFQALYFQRNPVTDESWYFFRVDFPHDGPSVKNTFTGKQTTSVADFKARLRSIAAGAGFSGNQHQFDTIMDRQLFNLRQVETVDFVGYSREHGAWVFNDFAVRDGAVIEANAEEFFEFGKLRLKTTQKSIALAVNRDPEAFRTDWVQWLWTAFGTHGMVALAFFFGSLFAEQIRAAHKSFPFLEVTGEAGAGKTTLLTFLWKLLGRSDYEGFDPNKSSLPGRSRAMGQISNMPVVLLESDRSTPDKSHAKSFDWDELKDFYNGGTLRTRGVKNGGNETYEPPFRGTIIISQNAAVDASEAILSRIVKLHFVRPTVTTESRIAADNLNHVGVEEVSHFMLKAIRAEARILETYQAQFRHYEEQLRRHPELRMERIAKNHAQMLALLDCLRFVVDIPASWLEATRQALVGMAVQRQWALNADHPLVHEFWEVFEYLESVADGPVVNHARDPELIAINLNHFQKKAMEHNQRIADLNTLRALLPNSRRHRLVRINHPVSSALFSRPDPHDDFGDQRVPRTVKCWVFERRT</sequence>
<dbReference type="Proteomes" id="UP000717981">
    <property type="component" value="Unassembled WGS sequence"/>
</dbReference>
<dbReference type="OrthoDB" id="5618772at2"/>
<dbReference type="AlphaFoldDB" id="A0A921NVU7"/>
<proteinExistence type="predicted"/>
<dbReference type="InterPro" id="IPR027417">
    <property type="entry name" value="P-loop_NTPase"/>
</dbReference>
<dbReference type="InterPro" id="IPR034154">
    <property type="entry name" value="TOPRIM_DnaG/twinkle"/>
</dbReference>
<name>A0A921NVU7_9GAMM</name>
<evidence type="ECO:0000313" key="1">
    <source>
        <dbReference type="EMBL" id="KAF1690936.1"/>
    </source>
</evidence>
<dbReference type="RefSeq" id="WP_162123063.1">
    <property type="nucleotide sequence ID" value="NZ_PDWK01000001.1"/>
</dbReference>
<dbReference type="EMBL" id="PDWK01000001">
    <property type="protein sequence ID" value="KAF1690936.1"/>
    <property type="molecule type" value="Genomic_DNA"/>
</dbReference>
<gene>
    <name evidence="1" type="ORF">CR938_00205</name>
</gene>
<dbReference type="SUPFAM" id="SSF56731">
    <property type="entry name" value="DNA primase core"/>
    <property type="match status" value="1"/>
</dbReference>
<organism evidence="1 2">
    <name type="scientific">Pseudoxanthomonas taiwanensis</name>
    <dbReference type="NCBI Taxonomy" id="176598"/>
    <lineage>
        <taxon>Bacteria</taxon>
        <taxon>Pseudomonadati</taxon>
        <taxon>Pseudomonadota</taxon>
        <taxon>Gammaproteobacteria</taxon>
        <taxon>Lysobacterales</taxon>
        <taxon>Lysobacteraceae</taxon>
        <taxon>Pseudoxanthomonas</taxon>
    </lineage>
</organism>
<dbReference type="Pfam" id="PF13155">
    <property type="entry name" value="Toprim_2"/>
    <property type="match status" value="1"/>
</dbReference>
<accession>A0A921NVU7</accession>
<dbReference type="SUPFAM" id="SSF52540">
    <property type="entry name" value="P-loop containing nucleoside triphosphate hydrolases"/>
    <property type="match status" value="1"/>
</dbReference>
<protein>
    <submittedName>
        <fullName evidence="1">Bifunctional DNA primase/helicase</fullName>
    </submittedName>
</protein>
<reference evidence="1" key="1">
    <citation type="submission" date="2017-10" db="EMBL/GenBank/DDBJ databases">
        <title>Whole genome sequencing of members of genus Pseudoxanthomonas.</title>
        <authorList>
            <person name="Kumar S."/>
            <person name="Bansal K."/>
            <person name="Kaur A."/>
            <person name="Patil P."/>
            <person name="Sharma S."/>
            <person name="Patil P.B."/>
        </authorList>
    </citation>
    <scope>NUCLEOTIDE SEQUENCE</scope>
    <source>
        <strain evidence="1">DSM 22914</strain>
    </source>
</reference>
<dbReference type="CDD" id="cd01029">
    <property type="entry name" value="TOPRIM_primases"/>
    <property type="match status" value="1"/>
</dbReference>
<dbReference type="Gene3D" id="3.40.1360.10">
    <property type="match status" value="1"/>
</dbReference>
<keyword evidence="2" id="KW-1185">Reference proteome</keyword>